<dbReference type="CDD" id="cd00637">
    <property type="entry name" value="7tm_classA_rhodopsin-like"/>
    <property type="match status" value="1"/>
</dbReference>
<feature type="transmembrane region" description="Helical" evidence="10">
    <location>
        <begin position="269"/>
        <end position="290"/>
    </location>
</feature>
<evidence type="ECO:0000256" key="5">
    <source>
        <dbReference type="ARBA" id="ARBA00023040"/>
    </source>
</evidence>
<accession>A0A8B7ZMA3</accession>
<comment type="subcellular location">
    <subcellularLocation>
        <location evidence="1">Cell membrane</location>
        <topology evidence="1">Multi-pass membrane protein</topology>
    </subcellularLocation>
</comment>
<evidence type="ECO:0000256" key="3">
    <source>
        <dbReference type="ARBA" id="ARBA00022692"/>
    </source>
</evidence>
<keyword evidence="3 10" id="KW-0812">Transmembrane</keyword>
<feature type="transmembrane region" description="Helical" evidence="10">
    <location>
        <begin position="156"/>
        <end position="177"/>
    </location>
</feature>
<feature type="transmembrane region" description="Helical" evidence="10">
    <location>
        <begin position="114"/>
        <end position="135"/>
    </location>
</feature>
<dbReference type="GeneID" id="110987900"/>
<evidence type="ECO:0000259" key="11">
    <source>
        <dbReference type="PROSITE" id="PS50262"/>
    </source>
</evidence>
<organism evidence="12 13">
    <name type="scientific">Acanthaster planci</name>
    <name type="common">Crown-of-thorns starfish</name>
    <dbReference type="NCBI Taxonomy" id="133434"/>
    <lineage>
        <taxon>Eukaryota</taxon>
        <taxon>Metazoa</taxon>
        <taxon>Echinodermata</taxon>
        <taxon>Eleutherozoa</taxon>
        <taxon>Asterozoa</taxon>
        <taxon>Asteroidea</taxon>
        <taxon>Valvatacea</taxon>
        <taxon>Valvatida</taxon>
        <taxon>Acanthasteridae</taxon>
        <taxon>Acanthaster</taxon>
    </lineage>
</organism>
<dbReference type="InterPro" id="IPR017452">
    <property type="entry name" value="GPCR_Rhodpsn_7TM"/>
</dbReference>
<feature type="region of interest" description="Disordered" evidence="9">
    <location>
        <begin position="239"/>
        <end position="259"/>
    </location>
</feature>
<proteinExistence type="predicted"/>
<evidence type="ECO:0000256" key="6">
    <source>
        <dbReference type="ARBA" id="ARBA00023136"/>
    </source>
</evidence>
<evidence type="ECO:0000256" key="8">
    <source>
        <dbReference type="ARBA" id="ARBA00023224"/>
    </source>
</evidence>
<evidence type="ECO:0000256" key="10">
    <source>
        <dbReference type="SAM" id="Phobius"/>
    </source>
</evidence>
<evidence type="ECO:0000256" key="2">
    <source>
        <dbReference type="ARBA" id="ARBA00022475"/>
    </source>
</evidence>
<dbReference type="InterPro" id="IPR000276">
    <property type="entry name" value="GPCR_Rhodpsn"/>
</dbReference>
<dbReference type="PRINTS" id="PR00237">
    <property type="entry name" value="GPCRRHODOPSN"/>
</dbReference>
<feature type="transmembrane region" description="Helical" evidence="10">
    <location>
        <begin position="202"/>
        <end position="228"/>
    </location>
</feature>
<keyword evidence="4 10" id="KW-1133">Transmembrane helix</keyword>
<dbReference type="GO" id="GO:0005886">
    <property type="term" value="C:plasma membrane"/>
    <property type="evidence" value="ECO:0007669"/>
    <property type="project" value="UniProtKB-SubCell"/>
</dbReference>
<keyword evidence="7" id="KW-0675">Receptor</keyword>
<evidence type="ECO:0000313" key="13">
    <source>
        <dbReference type="RefSeq" id="XP_022106748.1"/>
    </source>
</evidence>
<feature type="transmembrane region" description="Helical" evidence="10">
    <location>
        <begin position="45"/>
        <end position="65"/>
    </location>
</feature>
<dbReference type="OMA" id="CACKAFR"/>
<dbReference type="PANTHER" id="PTHR24249">
    <property type="entry name" value="HISTAMINE RECEPTOR-RELATED G-PROTEIN COUPLED RECEPTOR"/>
    <property type="match status" value="1"/>
</dbReference>
<feature type="domain" description="G-protein coupled receptors family 1 profile" evidence="11">
    <location>
        <begin position="57"/>
        <end position="326"/>
    </location>
</feature>
<dbReference type="RefSeq" id="XP_022106748.1">
    <property type="nucleotide sequence ID" value="XM_022251056.1"/>
</dbReference>
<reference evidence="13" key="1">
    <citation type="submission" date="2025-08" db="UniProtKB">
        <authorList>
            <consortium name="RefSeq"/>
        </authorList>
    </citation>
    <scope>IDENTIFICATION</scope>
</reference>
<dbReference type="PANTHER" id="PTHR24249:SF424">
    <property type="entry name" value="G-PROTEIN COUPLED RECEPTORS FAMILY 1 PROFILE DOMAIN-CONTAINING PROTEIN"/>
    <property type="match status" value="1"/>
</dbReference>
<sequence>MRAVTEPLLILTMNDSALTDLSGENATLATCAVRFDMSPGRAEPIVVIVTSAFILAGNAIILVTLGTTKSVSNPHSYLLSALAVGGFVMGCIAALAIYPALAHCWPYGDTVCQLSAYTLNACSTFNLLILVLLSLERYAATVYPIWYRIFVTKVKMGSAITCCGSLSVLLLVVMFILQSDYEYSFQAYICKTTLSSFETYRWILSCVLLIPSFVIITYTSAVMLLTALRRSRQRQRLFGTSPTAADTQPRSNTRQTSTFSQQNSRLLKVSVLILLTFYVSWVPSTVRTILEQINVDDSDVSTNAPKFEFIASWLFISNTVFNILIYFFMIKLFRARVKELCAKLCCCACKAFRRSRSKDDGLTTYPRPQAIPISVI</sequence>
<evidence type="ECO:0000313" key="12">
    <source>
        <dbReference type="Proteomes" id="UP000694845"/>
    </source>
</evidence>
<evidence type="ECO:0000256" key="7">
    <source>
        <dbReference type="ARBA" id="ARBA00023170"/>
    </source>
</evidence>
<evidence type="ECO:0000256" key="9">
    <source>
        <dbReference type="SAM" id="MobiDB-lite"/>
    </source>
</evidence>
<evidence type="ECO:0000256" key="1">
    <source>
        <dbReference type="ARBA" id="ARBA00004651"/>
    </source>
</evidence>
<keyword evidence="12" id="KW-1185">Reference proteome</keyword>
<dbReference type="KEGG" id="aplc:110987900"/>
<dbReference type="Proteomes" id="UP000694845">
    <property type="component" value="Unplaced"/>
</dbReference>
<dbReference type="Gene3D" id="1.20.1070.10">
    <property type="entry name" value="Rhodopsin 7-helix transmembrane proteins"/>
    <property type="match status" value="1"/>
</dbReference>
<dbReference type="SMART" id="SM01381">
    <property type="entry name" value="7TM_GPCR_Srsx"/>
    <property type="match status" value="1"/>
</dbReference>
<dbReference type="SUPFAM" id="SSF81321">
    <property type="entry name" value="Family A G protein-coupled receptor-like"/>
    <property type="match status" value="1"/>
</dbReference>
<evidence type="ECO:0000256" key="4">
    <source>
        <dbReference type="ARBA" id="ARBA00022989"/>
    </source>
</evidence>
<dbReference type="InterPro" id="IPR050569">
    <property type="entry name" value="TAAR"/>
</dbReference>
<dbReference type="OrthoDB" id="10042731at2759"/>
<protein>
    <submittedName>
        <fullName evidence="13">Trace amine-associated receptor 8b-like</fullName>
    </submittedName>
</protein>
<keyword evidence="2" id="KW-1003">Cell membrane</keyword>
<keyword evidence="8" id="KW-0807">Transducer</keyword>
<dbReference type="Pfam" id="PF00001">
    <property type="entry name" value="7tm_1"/>
    <property type="match status" value="1"/>
</dbReference>
<keyword evidence="5" id="KW-0297">G-protein coupled receptor</keyword>
<feature type="transmembrane region" description="Helical" evidence="10">
    <location>
        <begin position="310"/>
        <end position="329"/>
    </location>
</feature>
<name>A0A8B7ZMA3_ACAPL</name>
<gene>
    <name evidence="13" type="primary">LOC110987900</name>
</gene>
<dbReference type="GO" id="GO:0004930">
    <property type="term" value="F:G protein-coupled receptor activity"/>
    <property type="evidence" value="ECO:0007669"/>
    <property type="project" value="UniProtKB-KW"/>
</dbReference>
<keyword evidence="6 10" id="KW-0472">Membrane</keyword>
<feature type="transmembrane region" description="Helical" evidence="10">
    <location>
        <begin position="77"/>
        <end position="102"/>
    </location>
</feature>
<dbReference type="PROSITE" id="PS50262">
    <property type="entry name" value="G_PROTEIN_RECEP_F1_2"/>
    <property type="match status" value="1"/>
</dbReference>
<dbReference type="AlphaFoldDB" id="A0A8B7ZMA3"/>